<dbReference type="PANTHER" id="PTHR24177:SF215">
    <property type="entry name" value="PGG DOMAIN-CONTAINING PROTEIN"/>
    <property type="match status" value="1"/>
</dbReference>
<name>A0A151S755_CAJCA</name>
<dbReference type="AlphaFoldDB" id="A0A151S755"/>
<dbReference type="Gene3D" id="1.25.40.20">
    <property type="entry name" value="Ankyrin repeat-containing domain"/>
    <property type="match status" value="1"/>
</dbReference>
<evidence type="ECO:0000313" key="3">
    <source>
        <dbReference type="Proteomes" id="UP000075243"/>
    </source>
</evidence>
<dbReference type="PANTHER" id="PTHR24177">
    <property type="entry name" value="CASKIN"/>
    <property type="match status" value="1"/>
</dbReference>
<dbReference type="Gramene" id="C.cajan_26069.t">
    <property type="protein sequence ID" value="C.cajan_26069.t"/>
    <property type="gene ID" value="C.cajan_26069"/>
</dbReference>
<reference evidence="2" key="1">
    <citation type="journal article" date="2012" name="Nat. Biotechnol.">
        <title>Draft genome sequence of pigeonpea (Cajanus cajan), an orphan legume crop of resource-poor farmers.</title>
        <authorList>
            <person name="Varshney R.K."/>
            <person name="Chen W."/>
            <person name="Li Y."/>
            <person name="Bharti A.K."/>
            <person name="Saxena R.K."/>
            <person name="Schlueter J.A."/>
            <person name="Donoghue M.T."/>
            <person name="Azam S."/>
            <person name="Fan G."/>
            <person name="Whaley A.M."/>
            <person name="Farmer A.D."/>
            <person name="Sheridan J."/>
            <person name="Iwata A."/>
            <person name="Tuteja R."/>
            <person name="Penmetsa R.V."/>
            <person name="Wu W."/>
            <person name="Upadhyaya H.D."/>
            <person name="Yang S.P."/>
            <person name="Shah T."/>
            <person name="Saxena K.B."/>
            <person name="Michael T."/>
            <person name="McCombie W.R."/>
            <person name="Yang B."/>
            <person name="Zhang G."/>
            <person name="Yang H."/>
            <person name="Wang J."/>
            <person name="Spillane C."/>
            <person name="Cook D.R."/>
            <person name="May G.D."/>
            <person name="Xu X."/>
            <person name="Jackson S.A."/>
        </authorList>
    </citation>
    <scope>NUCLEOTIDE SEQUENCE [LARGE SCALE GENOMIC DNA]</scope>
</reference>
<keyword evidence="3" id="KW-1185">Reference proteome</keyword>
<accession>A0A151S755</accession>
<sequence>MWKQKKKHKLAESLANILVQYDLSWQISHNDHKWITLITMPHLPFNVAKRRRLSESKRQERHKVDKESLHERIPLLMAAKTGIIEIVEKILEANPSAIFHVTKHGQNILNMAIQYRQKKVIRIIRKKGALESLFPQITDKGRTILHEVARMDYYKPGRLAGVAFQLQDELRWYDVSS</sequence>
<gene>
    <name evidence="2" type="ORF">KK1_027580</name>
</gene>
<dbReference type="EMBL" id="KQ483451">
    <property type="protein sequence ID" value="KYP50643.1"/>
    <property type="molecule type" value="Genomic_DNA"/>
</dbReference>
<dbReference type="SUPFAM" id="SSF48403">
    <property type="entry name" value="Ankyrin repeat"/>
    <property type="match status" value="1"/>
</dbReference>
<comment type="subcellular location">
    <subcellularLocation>
        <location evidence="1">Cell membrane</location>
        <topology evidence="1">Peripheral membrane protein</topology>
    </subcellularLocation>
</comment>
<organism evidence="2 3">
    <name type="scientific">Cajanus cajan</name>
    <name type="common">Pigeon pea</name>
    <name type="synonym">Cajanus indicus</name>
    <dbReference type="NCBI Taxonomy" id="3821"/>
    <lineage>
        <taxon>Eukaryota</taxon>
        <taxon>Viridiplantae</taxon>
        <taxon>Streptophyta</taxon>
        <taxon>Embryophyta</taxon>
        <taxon>Tracheophyta</taxon>
        <taxon>Spermatophyta</taxon>
        <taxon>Magnoliopsida</taxon>
        <taxon>eudicotyledons</taxon>
        <taxon>Gunneridae</taxon>
        <taxon>Pentapetalae</taxon>
        <taxon>rosids</taxon>
        <taxon>fabids</taxon>
        <taxon>Fabales</taxon>
        <taxon>Fabaceae</taxon>
        <taxon>Papilionoideae</taxon>
        <taxon>50 kb inversion clade</taxon>
        <taxon>NPAAA clade</taxon>
        <taxon>indigoferoid/millettioid clade</taxon>
        <taxon>Phaseoleae</taxon>
        <taxon>Cajanus</taxon>
    </lineage>
</organism>
<dbReference type="GO" id="GO:0005886">
    <property type="term" value="C:plasma membrane"/>
    <property type="evidence" value="ECO:0007669"/>
    <property type="project" value="UniProtKB-SubCell"/>
</dbReference>
<dbReference type="Proteomes" id="UP000075243">
    <property type="component" value="Unassembled WGS sequence"/>
</dbReference>
<dbReference type="InterPro" id="IPR036770">
    <property type="entry name" value="Ankyrin_rpt-contain_sf"/>
</dbReference>
<protein>
    <submittedName>
        <fullName evidence="2">Uncharacterized protein</fullName>
    </submittedName>
</protein>
<proteinExistence type="predicted"/>
<evidence type="ECO:0000313" key="2">
    <source>
        <dbReference type="EMBL" id="KYP50643.1"/>
    </source>
</evidence>
<evidence type="ECO:0000256" key="1">
    <source>
        <dbReference type="ARBA" id="ARBA00004202"/>
    </source>
</evidence>